<dbReference type="GO" id="GO:0003723">
    <property type="term" value="F:RNA binding"/>
    <property type="evidence" value="ECO:0007669"/>
    <property type="project" value="UniProtKB-UniRule"/>
</dbReference>
<sequence length="252" mass="28371">MSSRPYNPFNNYVDLTEFVKKTDGVINSRNRCPELDNSMQLHLQQLVKKSYISQQPSRPQSPFSSKSSKMKDQLPVPVNPISPFEHSGLDSRPPITDPFLSHNNSQSERQRFISNSSEDSENSYSMSTNHTTDSFLTGGASGFQQDTIGAVGNLSEVAQIVQQIVQQELRSTRSKIGCVFCKKNGETYEYFSTHMLKDNRGKVVCPILRKYTCPTCGATGDNAHTQRHCPYLNTRSIPRCSNPWNLQPDLNN</sequence>
<dbReference type="InterPro" id="IPR008705">
    <property type="entry name" value="Nanos/Xcar2"/>
</dbReference>
<feature type="domain" description="Nanos-type" evidence="10">
    <location>
        <begin position="177"/>
        <end position="231"/>
    </location>
</feature>
<dbReference type="Gene3D" id="4.10.60.30">
    <property type="entry name" value="Nanos, RNA-binding domain"/>
    <property type="match status" value="1"/>
</dbReference>
<evidence type="ECO:0000256" key="5">
    <source>
        <dbReference type="ARBA" id="ARBA00022833"/>
    </source>
</evidence>
<dbReference type="EMBL" id="JAZGQO010000003">
    <property type="protein sequence ID" value="KAK6188395.1"/>
    <property type="molecule type" value="Genomic_DNA"/>
</dbReference>
<name>A0AAN8PY95_PATCE</name>
<dbReference type="AlphaFoldDB" id="A0AAN8PY95"/>
<keyword evidence="4 8" id="KW-0863">Zinc-finger</keyword>
<comment type="caution">
    <text evidence="11">The sequence shown here is derived from an EMBL/GenBank/DDBJ whole genome shotgun (WGS) entry which is preliminary data.</text>
</comment>
<reference evidence="11 12" key="1">
    <citation type="submission" date="2024-01" db="EMBL/GenBank/DDBJ databases">
        <title>The genome of the rayed Mediterranean limpet Patella caerulea (Linnaeus, 1758).</title>
        <authorList>
            <person name="Anh-Thu Weber A."/>
            <person name="Halstead-Nussloch G."/>
        </authorList>
    </citation>
    <scope>NUCLEOTIDE SEQUENCE [LARGE SCALE GENOMIC DNA]</scope>
    <source>
        <strain evidence="11">AATW-2023a</strain>
        <tissue evidence="11">Whole specimen</tissue>
    </source>
</reference>
<dbReference type="GO" id="GO:0006417">
    <property type="term" value="P:regulation of translation"/>
    <property type="evidence" value="ECO:0007669"/>
    <property type="project" value="UniProtKB-UniRule"/>
</dbReference>
<dbReference type="InterPro" id="IPR038129">
    <property type="entry name" value="Nanos_sf"/>
</dbReference>
<evidence type="ECO:0000256" key="4">
    <source>
        <dbReference type="ARBA" id="ARBA00022771"/>
    </source>
</evidence>
<evidence type="ECO:0000256" key="7">
    <source>
        <dbReference type="ARBA" id="ARBA00022884"/>
    </source>
</evidence>
<keyword evidence="7 8" id="KW-0694">RNA-binding</keyword>
<dbReference type="PROSITE" id="PS51522">
    <property type="entry name" value="ZF_NANOS"/>
    <property type="match status" value="1"/>
</dbReference>
<organism evidence="11 12">
    <name type="scientific">Patella caerulea</name>
    <name type="common">Rayed Mediterranean limpet</name>
    <dbReference type="NCBI Taxonomy" id="87958"/>
    <lineage>
        <taxon>Eukaryota</taxon>
        <taxon>Metazoa</taxon>
        <taxon>Spiralia</taxon>
        <taxon>Lophotrochozoa</taxon>
        <taxon>Mollusca</taxon>
        <taxon>Gastropoda</taxon>
        <taxon>Patellogastropoda</taxon>
        <taxon>Patelloidea</taxon>
        <taxon>Patellidae</taxon>
        <taxon>Patella</taxon>
    </lineage>
</organism>
<keyword evidence="2" id="KW-0963">Cytoplasm</keyword>
<evidence type="ECO:0000256" key="8">
    <source>
        <dbReference type="PROSITE-ProRule" id="PRU00855"/>
    </source>
</evidence>
<dbReference type="InterPro" id="IPR024161">
    <property type="entry name" value="Znf_nanos-typ"/>
</dbReference>
<keyword evidence="6 8" id="KW-0810">Translation regulation</keyword>
<evidence type="ECO:0000256" key="1">
    <source>
        <dbReference type="ARBA" id="ARBA00004496"/>
    </source>
</evidence>
<evidence type="ECO:0000256" key="6">
    <source>
        <dbReference type="ARBA" id="ARBA00022845"/>
    </source>
</evidence>
<dbReference type="GO" id="GO:0005737">
    <property type="term" value="C:cytoplasm"/>
    <property type="evidence" value="ECO:0007669"/>
    <property type="project" value="UniProtKB-SubCell"/>
</dbReference>
<comment type="similarity">
    <text evidence="8">Belongs to the nanos family.</text>
</comment>
<evidence type="ECO:0000313" key="11">
    <source>
        <dbReference type="EMBL" id="KAK6188395.1"/>
    </source>
</evidence>
<gene>
    <name evidence="11" type="ORF">SNE40_004576</name>
</gene>
<keyword evidence="3" id="KW-0479">Metal-binding</keyword>
<evidence type="ECO:0000313" key="12">
    <source>
        <dbReference type="Proteomes" id="UP001347796"/>
    </source>
</evidence>
<dbReference type="Proteomes" id="UP001347796">
    <property type="component" value="Unassembled WGS sequence"/>
</dbReference>
<feature type="compositionally biased region" description="Low complexity" evidence="9">
    <location>
        <begin position="53"/>
        <end position="67"/>
    </location>
</feature>
<evidence type="ECO:0000256" key="2">
    <source>
        <dbReference type="ARBA" id="ARBA00022490"/>
    </source>
</evidence>
<dbReference type="PANTHER" id="PTHR12887">
    <property type="entry name" value="NANOS PROTEIN"/>
    <property type="match status" value="1"/>
</dbReference>
<dbReference type="GO" id="GO:0008270">
    <property type="term" value="F:zinc ion binding"/>
    <property type="evidence" value="ECO:0007669"/>
    <property type="project" value="UniProtKB-KW"/>
</dbReference>
<keyword evidence="12" id="KW-1185">Reference proteome</keyword>
<evidence type="ECO:0000256" key="3">
    <source>
        <dbReference type="ARBA" id="ARBA00022723"/>
    </source>
</evidence>
<accession>A0AAN8PY95</accession>
<comment type="subcellular location">
    <subcellularLocation>
        <location evidence="1">Cytoplasm</location>
    </subcellularLocation>
</comment>
<protein>
    <recommendedName>
        <fullName evidence="10">Nanos-type domain-containing protein</fullName>
    </recommendedName>
</protein>
<evidence type="ECO:0000256" key="9">
    <source>
        <dbReference type="SAM" id="MobiDB-lite"/>
    </source>
</evidence>
<dbReference type="Pfam" id="PF05741">
    <property type="entry name" value="zf-nanos"/>
    <property type="match status" value="1"/>
</dbReference>
<proteinExistence type="inferred from homology"/>
<evidence type="ECO:0000259" key="10">
    <source>
        <dbReference type="PROSITE" id="PS51522"/>
    </source>
</evidence>
<keyword evidence="5" id="KW-0862">Zinc</keyword>
<feature type="region of interest" description="Disordered" evidence="9">
    <location>
        <begin position="52"/>
        <end position="129"/>
    </location>
</feature>
<feature type="compositionally biased region" description="Low complexity" evidence="9">
    <location>
        <begin position="114"/>
        <end position="127"/>
    </location>
</feature>